<dbReference type="RefSeq" id="WP_241227277.1">
    <property type="nucleotide sequence ID" value="NZ_QXGJ01000011.1"/>
</dbReference>
<dbReference type="GO" id="GO:0005975">
    <property type="term" value="P:carbohydrate metabolic process"/>
    <property type="evidence" value="ECO:0007669"/>
    <property type="project" value="InterPro"/>
</dbReference>
<dbReference type="Gene3D" id="3.20.20.80">
    <property type="entry name" value="Glycosidases"/>
    <property type="match status" value="2"/>
</dbReference>
<dbReference type="InterPro" id="IPR017853">
    <property type="entry name" value="GH"/>
</dbReference>
<accession>A0A430FB94</accession>
<protein>
    <submittedName>
        <fullName evidence="4">Pullulanase</fullName>
    </submittedName>
</protein>
<evidence type="ECO:0000256" key="2">
    <source>
        <dbReference type="SAM" id="MobiDB-lite"/>
    </source>
</evidence>
<sequence>MGVLPVDELPVYAGDDLGAIPDRSGLGTTFRVWAPTAANVELRLFYEGGACASGVYAEGPASDADASDRPYATYAMNRNTAASHTSGAASHPDDGTWTIHVDDVGHGTYYDYMVHFPNGRATRTADPWARAAGANGRRSMVVDLRKTDPDGWAVDHSPNTPMSELVVWETHVGDFSNDPHSGIPAEHRGTYLAFTHPDTSVDGGGEFPTCMAYLRRLGVTAVQLMPIFDFGSVDEAAARDGDPLRRAYNWGYDPVNYNVPEGSYSTDPFDGATRIRECKQMIQALHANGFKVIMDVVYNHMYSADNWLERMVPGYFCRSYAGGALSNGSGCGNDMASERPMMRKYIVDSVEYWAREYHIDGFRFDLMGLMDVDTMNAVRARLDSLPGGAGTIIYGEPWAADMTAVSPDVVLAGKRGLSQLNPRIGFFSDDTRDAIRGNIFHHHKPGYVSGAAREFAPAVRHAVDAWRGTQVEAASVGQFVQYVSAHDDLTLWDKLCMAMRSVAFGHTGTLHTDHSANAGSSGAAGAANPADASSGSFDADARPPADSGLAGMNGLGMLSGVWSAADSGPTNAEYDADPSLTEDIMEANRMAAGIIATSAGVPFMLSGEEFARTKHGCDNSYDRSAELNRLDWRRARRLSDLVDYYAALIRLRRSNPAYFGGPRIVPARDDSVVVFRVGNDCVTVNPTRQTAWQTVSALRAVHDYGQFAPLDDSAWECVFSSRGPEACGEANWASYTKGHERQIAIPPRAFCVWRNG</sequence>
<dbReference type="InterPro" id="IPR013783">
    <property type="entry name" value="Ig-like_fold"/>
</dbReference>
<dbReference type="InterPro" id="IPR006047">
    <property type="entry name" value="GH13_cat_dom"/>
</dbReference>
<organism evidence="4 5">
    <name type="scientific">Bifidobacterium callimiconis</name>
    <dbReference type="NCBI Taxonomy" id="2306973"/>
    <lineage>
        <taxon>Bacteria</taxon>
        <taxon>Bacillati</taxon>
        <taxon>Actinomycetota</taxon>
        <taxon>Actinomycetes</taxon>
        <taxon>Bifidobacteriales</taxon>
        <taxon>Bifidobacteriaceae</taxon>
        <taxon>Bifidobacterium</taxon>
    </lineage>
</organism>
<feature type="compositionally biased region" description="Low complexity" evidence="2">
    <location>
        <begin position="518"/>
        <end position="538"/>
    </location>
</feature>
<name>A0A430FB94_9BIFI</name>
<dbReference type="Proteomes" id="UP000288607">
    <property type="component" value="Unassembled WGS sequence"/>
</dbReference>
<evidence type="ECO:0000259" key="3">
    <source>
        <dbReference type="SMART" id="SM00642"/>
    </source>
</evidence>
<proteinExistence type="inferred from homology"/>
<evidence type="ECO:0000313" key="4">
    <source>
        <dbReference type="EMBL" id="RSX50068.1"/>
    </source>
</evidence>
<evidence type="ECO:0000256" key="1">
    <source>
        <dbReference type="ARBA" id="ARBA00008061"/>
    </source>
</evidence>
<dbReference type="CDD" id="cd11341">
    <property type="entry name" value="AmyAc_Pullulanase_LD-like"/>
    <property type="match status" value="1"/>
</dbReference>
<feature type="domain" description="Glycosyl hydrolase family 13 catalytic" evidence="3">
    <location>
        <begin position="194"/>
        <end position="633"/>
    </location>
</feature>
<dbReference type="SUPFAM" id="SSF51445">
    <property type="entry name" value="(Trans)glycosidases"/>
    <property type="match status" value="1"/>
</dbReference>
<dbReference type="Pfam" id="PF00128">
    <property type="entry name" value="Alpha-amylase"/>
    <property type="match status" value="1"/>
</dbReference>
<dbReference type="Gene3D" id="2.60.40.10">
    <property type="entry name" value="Immunoglobulins"/>
    <property type="match status" value="1"/>
</dbReference>
<reference evidence="4 5" key="1">
    <citation type="submission" date="2018-09" db="EMBL/GenBank/DDBJ databases">
        <title>Characterization of the phylogenetic diversity of five novel species belonging to the genus Bifidobacterium.</title>
        <authorList>
            <person name="Lugli G.A."/>
            <person name="Duranti S."/>
            <person name="Milani C."/>
        </authorList>
    </citation>
    <scope>NUCLEOTIDE SEQUENCE [LARGE SCALE GENOMIC DNA]</scope>
    <source>
        <strain evidence="4 5">2028B</strain>
    </source>
</reference>
<dbReference type="AlphaFoldDB" id="A0A430FB94"/>
<gene>
    <name evidence="4" type="ORF">D2E23_1919</name>
</gene>
<feature type="region of interest" description="Disordered" evidence="2">
    <location>
        <begin position="518"/>
        <end position="545"/>
    </location>
</feature>
<dbReference type="InterPro" id="IPR014756">
    <property type="entry name" value="Ig_E-set"/>
</dbReference>
<evidence type="ECO:0000313" key="5">
    <source>
        <dbReference type="Proteomes" id="UP000288607"/>
    </source>
</evidence>
<keyword evidence="5" id="KW-1185">Reference proteome</keyword>
<comment type="caution">
    <text evidence="4">The sequence shown here is derived from an EMBL/GenBank/DDBJ whole genome shotgun (WGS) entry which is preliminary data.</text>
</comment>
<comment type="similarity">
    <text evidence="1">Belongs to the glycosyl hydrolase 13 family.</text>
</comment>
<dbReference type="PANTHER" id="PTHR43002">
    <property type="entry name" value="GLYCOGEN DEBRANCHING ENZYME"/>
    <property type="match status" value="1"/>
</dbReference>
<dbReference type="CDD" id="cd02860">
    <property type="entry name" value="E_set_Pullulanase"/>
    <property type="match status" value="1"/>
</dbReference>
<dbReference type="EMBL" id="QXGJ01000011">
    <property type="protein sequence ID" value="RSX50068.1"/>
    <property type="molecule type" value="Genomic_DNA"/>
</dbReference>
<dbReference type="SMART" id="SM00642">
    <property type="entry name" value="Aamy"/>
    <property type="match status" value="1"/>
</dbReference>
<dbReference type="SUPFAM" id="SSF81296">
    <property type="entry name" value="E set domains"/>
    <property type="match status" value="1"/>
</dbReference>